<evidence type="ECO:0000256" key="5">
    <source>
        <dbReference type="ARBA" id="ARBA00022737"/>
    </source>
</evidence>
<comment type="subcellular location">
    <subcellularLocation>
        <location evidence="1">Mitochondrion membrane</location>
        <topology evidence="1">Multi-pass membrane protein</topology>
    </subcellularLocation>
</comment>
<evidence type="ECO:0000256" key="6">
    <source>
        <dbReference type="ARBA" id="ARBA00022989"/>
    </source>
</evidence>
<keyword evidence="7" id="KW-0496">Mitochondrion</keyword>
<comment type="similarity">
    <text evidence="2 10">Belongs to the mitochondrial carrier (TC 2.A.29) family.</text>
</comment>
<evidence type="ECO:0000256" key="1">
    <source>
        <dbReference type="ARBA" id="ARBA00004225"/>
    </source>
</evidence>
<evidence type="ECO:0000256" key="11">
    <source>
        <dbReference type="SAM" id="Phobius"/>
    </source>
</evidence>
<reference evidence="13" key="1">
    <citation type="submission" date="2016-10" db="EMBL/GenBank/DDBJ databases">
        <authorList>
            <person name="Jeantristanb JTB J.-T."/>
            <person name="Ricardo R."/>
        </authorList>
    </citation>
    <scope>NUCLEOTIDE SEQUENCE [LARGE SCALE GENOMIC DNA]</scope>
</reference>
<feature type="repeat" description="Solcar" evidence="9">
    <location>
        <begin position="226"/>
        <end position="312"/>
    </location>
</feature>
<dbReference type="PANTHER" id="PTHR45624:SF9">
    <property type="entry name" value="CARRIER PROTEIN, PUTATIVE (AFU_ORTHOLOGUE AFUA_4G06390)-RELATED"/>
    <property type="match status" value="1"/>
</dbReference>
<evidence type="ECO:0000313" key="13">
    <source>
        <dbReference type="Proteomes" id="UP000249723"/>
    </source>
</evidence>
<dbReference type="PANTHER" id="PTHR45624">
    <property type="entry name" value="MITOCHONDRIAL BASIC AMINO ACIDS TRANSPORTER-RELATED"/>
    <property type="match status" value="1"/>
</dbReference>
<dbReference type="InterPro" id="IPR018108">
    <property type="entry name" value="MCP_transmembrane"/>
</dbReference>
<dbReference type="SUPFAM" id="SSF103506">
    <property type="entry name" value="Mitochondrial carrier"/>
    <property type="match status" value="2"/>
</dbReference>
<organism evidence="12 13">
    <name type="scientific">Microbotryum saponariae</name>
    <dbReference type="NCBI Taxonomy" id="289078"/>
    <lineage>
        <taxon>Eukaryota</taxon>
        <taxon>Fungi</taxon>
        <taxon>Dikarya</taxon>
        <taxon>Basidiomycota</taxon>
        <taxon>Pucciniomycotina</taxon>
        <taxon>Microbotryomycetes</taxon>
        <taxon>Microbotryales</taxon>
        <taxon>Microbotryaceae</taxon>
        <taxon>Microbotryum</taxon>
    </lineage>
</organism>
<keyword evidence="13" id="KW-1185">Reference proteome</keyword>
<proteinExistence type="inferred from homology"/>
<keyword evidence="8 9" id="KW-0472">Membrane</keyword>
<gene>
    <name evidence="12" type="ORF">BZ3500_MVSOF-1268-A1-R1_CHR4-3G07379</name>
</gene>
<evidence type="ECO:0000256" key="9">
    <source>
        <dbReference type="PROSITE-ProRule" id="PRU00282"/>
    </source>
</evidence>
<dbReference type="OrthoDB" id="2382881at2759"/>
<dbReference type="GO" id="GO:0022857">
    <property type="term" value="F:transmembrane transporter activity"/>
    <property type="evidence" value="ECO:0007669"/>
    <property type="project" value="TreeGrafter"/>
</dbReference>
<name>A0A2X0MY01_9BASI</name>
<evidence type="ECO:0000256" key="8">
    <source>
        <dbReference type="ARBA" id="ARBA00023136"/>
    </source>
</evidence>
<evidence type="ECO:0000313" key="12">
    <source>
        <dbReference type="EMBL" id="SCZ97694.1"/>
    </source>
</evidence>
<evidence type="ECO:0000256" key="4">
    <source>
        <dbReference type="ARBA" id="ARBA00022692"/>
    </source>
</evidence>
<dbReference type="EMBL" id="FMWP01000093">
    <property type="protein sequence ID" value="SCZ97694.1"/>
    <property type="molecule type" value="Genomic_DNA"/>
</dbReference>
<accession>A0A2X0MY01</accession>
<dbReference type="PROSITE" id="PS50920">
    <property type="entry name" value="SOLCAR"/>
    <property type="match status" value="2"/>
</dbReference>
<dbReference type="Pfam" id="PF00153">
    <property type="entry name" value="Mito_carr"/>
    <property type="match status" value="3"/>
</dbReference>
<keyword evidence="3 10" id="KW-0813">Transport</keyword>
<protein>
    <submittedName>
        <fullName evidence="12">BZ3500_MvSof-1268-A1-R1_Chr4-3g07379 protein</fullName>
    </submittedName>
</protein>
<feature type="transmembrane region" description="Helical" evidence="11">
    <location>
        <begin position="228"/>
        <end position="249"/>
    </location>
</feature>
<keyword evidence="5" id="KW-0677">Repeat</keyword>
<feature type="transmembrane region" description="Helical" evidence="11">
    <location>
        <begin position="152"/>
        <end position="174"/>
    </location>
</feature>
<evidence type="ECO:0000256" key="3">
    <source>
        <dbReference type="ARBA" id="ARBA00022448"/>
    </source>
</evidence>
<keyword evidence="6 11" id="KW-1133">Transmembrane helix</keyword>
<dbReference type="Proteomes" id="UP000249723">
    <property type="component" value="Unassembled WGS sequence"/>
</dbReference>
<keyword evidence="4 9" id="KW-0812">Transmembrane</keyword>
<dbReference type="Gene3D" id="1.50.40.10">
    <property type="entry name" value="Mitochondrial carrier domain"/>
    <property type="match status" value="2"/>
</dbReference>
<dbReference type="GO" id="GO:0031966">
    <property type="term" value="C:mitochondrial membrane"/>
    <property type="evidence" value="ECO:0007669"/>
    <property type="project" value="UniProtKB-SubCell"/>
</dbReference>
<evidence type="ECO:0000256" key="2">
    <source>
        <dbReference type="ARBA" id="ARBA00006375"/>
    </source>
</evidence>
<feature type="repeat" description="Solcar" evidence="9">
    <location>
        <begin position="24"/>
        <end position="106"/>
    </location>
</feature>
<evidence type="ECO:0000256" key="7">
    <source>
        <dbReference type="ARBA" id="ARBA00023128"/>
    </source>
</evidence>
<dbReference type="InterPro" id="IPR050567">
    <property type="entry name" value="Mitochondrial_Carrier"/>
</dbReference>
<evidence type="ECO:0000256" key="10">
    <source>
        <dbReference type="RuleBase" id="RU000488"/>
    </source>
</evidence>
<dbReference type="InterPro" id="IPR023395">
    <property type="entry name" value="MCP_dom_sf"/>
</dbReference>
<sequence>MDKSNRNAPPTTATLLPAEFAQYLFTHRNLFAAATASFVSTIAGFPLDSIKARIQVKRYSGVLDCARRTFAEEGVAGFFRGVGLWESVTVARRRPFARVQKSAVDNSRPLFNVYIPLLTITVVRTASFSIYSGVKDRLVKKRWVKEGSVKGIAASAFAGGAASGILLSCGTTAFEFTKLYRAGGLRSLYTGFPLHAARDTVGTGFYFCFYDTARHLFVDNPSIPVPHVISTFACGSTAGILSWAVIYPVDLIKSKTQRNALAGSPYESPMSIFRRLSAGGVTKLYRGLGVSAFRSVFTHGLMWTVLEKVRGEITVRTGHSIAEDVEN</sequence>
<feature type="transmembrane region" description="Helical" evidence="11">
    <location>
        <begin position="111"/>
        <end position="131"/>
    </location>
</feature>
<dbReference type="AlphaFoldDB" id="A0A2X0MY01"/>
<dbReference type="STRING" id="289078.A0A2X0MY01"/>